<feature type="domain" description="GPI inositol-deacylase PGAP1-like alpha/beta" evidence="1">
    <location>
        <begin position="277"/>
        <end position="313"/>
    </location>
</feature>
<proteinExistence type="predicted"/>
<name>A0A438DN78_VITVI</name>
<dbReference type="EMBL" id="QGNW01001555">
    <property type="protein sequence ID" value="RVW36892.1"/>
    <property type="molecule type" value="Genomic_DNA"/>
</dbReference>
<dbReference type="Pfam" id="PF07819">
    <property type="entry name" value="PGAP1"/>
    <property type="match status" value="1"/>
</dbReference>
<gene>
    <name evidence="2" type="ORF">CK203_103180</name>
</gene>
<accession>A0A438DN78</accession>
<evidence type="ECO:0000259" key="1">
    <source>
        <dbReference type="Pfam" id="PF07819"/>
    </source>
</evidence>
<protein>
    <recommendedName>
        <fullName evidence="1">GPI inositol-deacylase PGAP1-like alpha/beta domain-containing protein</fullName>
    </recommendedName>
</protein>
<evidence type="ECO:0000313" key="3">
    <source>
        <dbReference type="Proteomes" id="UP000288805"/>
    </source>
</evidence>
<evidence type="ECO:0000313" key="2">
    <source>
        <dbReference type="EMBL" id="RVW36892.1"/>
    </source>
</evidence>
<dbReference type="PANTHER" id="PTHR47346:SF1">
    <property type="entry name" value="GPI INOSITOL-DEACYLASE"/>
    <property type="match status" value="1"/>
</dbReference>
<dbReference type="PANTHER" id="PTHR47346">
    <property type="entry name" value="HYDROLASES, ACTING ON ESTER BOND"/>
    <property type="match status" value="1"/>
</dbReference>
<dbReference type="InterPro" id="IPR012908">
    <property type="entry name" value="PGAP1-ab_dom-like"/>
</dbReference>
<reference evidence="2 3" key="1">
    <citation type="journal article" date="2018" name="PLoS Genet.">
        <title>Population sequencing reveals clonal diversity and ancestral inbreeding in the grapevine cultivar Chardonnay.</title>
        <authorList>
            <person name="Roach M.J."/>
            <person name="Johnson D.L."/>
            <person name="Bohlmann J."/>
            <person name="van Vuuren H.J."/>
            <person name="Jones S.J."/>
            <person name="Pretorius I.S."/>
            <person name="Schmidt S.A."/>
            <person name="Borneman A.R."/>
        </authorList>
    </citation>
    <scope>NUCLEOTIDE SEQUENCE [LARGE SCALE GENOMIC DNA]</scope>
    <source>
        <strain evidence="3">cv. Chardonnay</strain>
        <tissue evidence="2">Leaf</tissue>
    </source>
</reference>
<organism evidence="2 3">
    <name type="scientific">Vitis vinifera</name>
    <name type="common">Grape</name>
    <dbReference type="NCBI Taxonomy" id="29760"/>
    <lineage>
        <taxon>Eukaryota</taxon>
        <taxon>Viridiplantae</taxon>
        <taxon>Streptophyta</taxon>
        <taxon>Embryophyta</taxon>
        <taxon>Tracheophyta</taxon>
        <taxon>Spermatophyta</taxon>
        <taxon>Magnoliopsida</taxon>
        <taxon>eudicotyledons</taxon>
        <taxon>Gunneridae</taxon>
        <taxon>Pentapetalae</taxon>
        <taxon>rosids</taxon>
        <taxon>Vitales</taxon>
        <taxon>Vitaceae</taxon>
        <taxon>Viteae</taxon>
        <taxon>Vitis</taxon>
    </lineage>
</organism>
<dbReference type="Proteomes" id="UP000288805">
    <property type="component" value="Unassembled WGS sequence"/>
</dbReference>
<comment type="caution">
    <text evidence="2">The sequence shown here is derived from an EMBL/GenBank/DDBJ whole genome shotgun (WGS) entry which is preliminary data.</text>
</comment>
<dbReference type="AlphaFoldDB" id="A0A438DN78"/>
<sequence length="401" mass="44575">MRWGEWRSSIEGLVFTSLSPIESAALEFPFSEEETFSALSSLCGDKVMGPDVLVPKKGGVEELKDFRPISLVGGLYKLLAKVLANAQEAAMMDKIGFGSKWLGWIRWCISTVHFFVLVNGTPSGFFSSSKGLRQGDSLSPNLFILVMEILSCLLSRAKDGGFIKGFWVKERNVVGVEFEAFLGLKINLEKSELIPVGKVGLGNRVKFWKDRWCGDMSLRDAFPGLYAIASFKDAWVESGATAQINSEGGDGGCQTDATCARLERKQEIIYFCIVRKQVRSKLESLDGIVPPTHGFTISSTGMKNVWLSMEHQVSHTLLSLIDPKTNQPFPGTQRRVAIFAKMLRSGIPQSFNWMRSQPFQQSMHVPFQDKLDNSVPFPNSLPLQQGLNCNIHPPVLFVKKI</sequence>
<dbReference type="GO" id="GO:0016788">
    <property type="term" value="F:hydrolase activity, acting on ester bonds"/>
    <property type="evidence" value="ECO:0007669"/>
    <property type="project" value="InterPro"/>
</dbReference>